<organism evidence="2 3">
    <name type="scientific">Photobacterium marinum</name>
    <dbReference type="NCBI Taxonomy" id="1056511"/>
    <lineage>
        <taxon>Bacteria</taxon>
        <taxon>Pseudomonadati</taxon>
        <taxon>Pseudomonadota</taxon>
        <taxon>Gammaproteobacteria</taxon>
        <taxon>Vibrionales</taxon>
        <taxon>Vibrionaceae</taxon>
        <taxon>Photobacterium</taxon>
    </lineage>
</organism>
<protein>
    <submittedName>
        <fullName evidence="2">Uncharacterized protein</fullName>
    </submittedName>
</protein>
<comment type="caution">
    <text evidence="2">The sequence shown here is derived from an EMBL/GenBank/DDBJ whole genome shotgun (WGS) entry which is preliminary data.</text>
</comment>
<name>L8J5L4_9GAMM</name>
<gene>
    <name evidence="2" type="ORF">C942_03514</name>
</gene>
<feature type="region of interest" description="Disordered" evidence="1">
    <location>
        <begin position="1"/>
        <end position="40"/>
    </location>
</feature>
<dbReference type="EMBL" id="AMZO01000038">
    <property type="protein sequence ID" value="ELR63498.1"/>
    <property type="molecule type" value="Genomic_DNA"/>
</dbReference>
<accession>L8J5L4</accession>
<dbReference type="AlphaFoldDB" id="L8J5L4"/>
<evidence type="ECO:0000313" key="3">
    <source>
        <dbReference type="Proteomes" id="UP000011134"/>
    </source>
</evidence>
<sequence length="40" mass="4523">MPFVSTIDTPQNGHFEESVSLHPSDNERPSLFSHDMLEPP</sequence>
<proteinExistence type="predicted"/>
<feature type="compositionally biased region" description="Basic and acidic residues" evidence="1">
    <location>
        <begin position="14"/>
        <end position="28"/>
    </location>
</feature>
<feature type="compositionally biased region" description="Polar residues" evidence="1">
    <location>
        <begin position="1"/>
        <end position="12"/>
    </location>
</feature>
<reference evidence="2 3" key="1">
    <citation type="submission" date="2012-12" db="EMBL/GenBank/DDBJ databases">
        <title>Genome Assembly of Photobacterium sp. AK15.</title>
        <authorList>
            <person name="Khatri I."/>
            <person name="Vaidya B."/>
            <person name="Srinivas T.N.R."/>
            <person name="Subramanian S."/>
            <person name="Pinnaka A."/>
        </authorList>
    </citation>
    <scope>NUCLEOTIDE SEQUENCE [LARGE SCALE GENOMIC DNA]</scope>
    <source>
        <strain evidence="2 3">AK15</strain>
    </source>
</reference>
<dbReference type="PATRIC" id="fig|1056511.3.peg.4438"/>
<evidence type="ECO:0000256" key="1">
    <source>
        <dbReference type="SAM" id="MobiDB-lite"/>
    </source>
</evidence>
<keyword evidence="3" id="KW-1185">Reference proteome</keyword>
<evidence type="ECO:0000313" key="2">
    <source>
        <dbReference type="EMBL" id="ELR63498.1"/>
    </source>
</evidence>
<dbReference type="Proteomes" id="UP000011134">
    <property type="component" value="Unassembled WGS sequence"/>
</dbReference>